<dbReference type="AlphaFoldDB" id="E0UDU7"/>
<gene>
    <name evidence="1" type="ordered locus">Cyan7822_4624</name>
</gene>
<sequence length="219" mass="25203">MQDLNQDQPGQDSLIKSFLRMVHSADGDFEAIRELTEAASDEKSLDLMIEFLERHPQAKKAFEQQICLGEVNLQALHLLPKNTLGYCYADNLITNGFSPLKADEPKNKYQYLLAHIIETHDIWHIITGCNTNILGELQLESFYVGQLYATRFWLALVAKNLLKVVIDDIEKSTQYMDAITRGWIMAKQAEPLFGIQWNLFWETPLDEVRRSFNIILPDS</sequence>
<dbReference type="PANTHER" id="PTHR12922">
    <property type="entry name" value="UBIQUINONE BIOSYNTHESIS PROTEIN"/>
    <property type="match status" value="1"/>
</dbReference>
<dbReference type="PANTHER" id="PTHR12922:SF7">
    <property type="entry name" value="UBIQUINONE BIOSYNTHESIS PROTEIN COQ4 HOMOLOG, MITOCHONDRIAL"/>
    <property type="match status" value="1"/>
</dbReference>
<dbReference type="InterPro" id="IPR007715">
    <property type="entry name" value="Coq4"/>
</dbReference>
<dbReference type="Pfam" id="PF05019">
    <property type="entry name" value="Coq4"/>
    <property type="match status" value="1"/>
</dbReference>
<dbReference type="OrthoDB" id="5720816at2"/>
<accession>E0UDU7</accession>
<dbReference type="EMBL" id="CP002198">
    <property type="protein sequence ID" value="ADN16532.1"/>
    <property type="molecule type" value="Genomic_DNA"/>
</dbReference>
<evidence type="ECO:0000313" key="2">
    <source>
        <dbReference type="Proteomes" id="UP000008206"/>
    </source>
</evidence>
<organism evidence="1 2">
    <name type="scientific">Gloeothece verrucosa (strain PCC 7822)</name>
    <name type="common">Cyanothece sp. (strain PCC 7822)</name>
    <dbReference type="NCBI Taxonomy" id="497965"/>
    <lineage>
        <taxon>Bacteria</taxon>
        <taxon>Bacillati</taxon>
        <taxon>Cyanobacteriota</taxon>
        <taxon>Cyanophyceae</taxon>
        <taxon>Oscillatoriophycideae</taxon>
        <taxon>Chroococcales</taxon>
        <taxon>Aphanothecaceae</taxon>
        <taxon>Gloeothece</taxon>
        <taxon>Gloeothece verrucosa</taxon>
    </lineage>
</organism>
<dbReference type="Proteomes" id="UP000008206">
    <property type="component" value="Chromosome"/>
</dbReference>
<evidence type="ECO:0000313" key="1">
    <source>
        <dbReference type="EMBL" id="ADN16532.1"/>
    </source>
</evidence>
<dbReference type="eggNOG" id="COG5031">
    <property type="taxonomic scope" value="Bacteria"/>
</dbReference>
<protein>
    <recommendedName>
        <fullName evidence="3">Ubiquinone biosynthesis protein</fullName>
    </recommendedName>
</protein>
<keyword evidence="2" id="KW-1185">Reference proteome</keyword>
<dbReference type="GO" id="GO:0006744">
    <property type="term" value="P:ubiquinone biosynthetic process"/>
    <property type="evidence" value="ECO:0007669"/>
    <property type="project" value="InterPro"/>
</dbReference>
<dbReference type="HOGENOM" id="CLU_083028_0_0_3"/>
<dbReference type="KEGG" id="cyj:Cyan7822_4624"/>
<reference evidence="2" key="1">
    <citation type="journal article" date="2011" name="MBio">
        <title>Novel metabolic attributes of the genus Cyanothece, comprising a group of unicellular nitrogen-fixing Cyanobacteria.</title>
        <authorList>
            <person name="Bandyopadhyay A."/>
            <person name="Elvitigala T."/>
            <person name="Welsh E."/>
            <person name="Stockel J."/>
            <person name="Liberton M."/>
            <person name="Min H."/>
            <person name="Sherman L.A."/>
            <person name="Pakrasi H.B."/>
        </authorList>
    </citation>
    <scope>NUCLEOTIDE SEQUENCE [LARGE SCALE GENOMIC DNA]</scope>
    <source>
        <strain evidence="2">PCC 7822</strain>
    </source>
</reference>
<dbReference type="STRING" id="497965.Cyan7822_4624"/>
<dbReference type="RefSeq" id="WP_013324574.1">
    <property type="nucleotide sequence ID" value="NC_014501.1"/>
</dbReference>
<name>E0UDU7_GLOV7</name>
<evidence type="ECO:0008006" key="3">
    <source>
        <dbReference type="Google" id="ProtNLM"/>
    </source>
</evidence>
<proteinExistence type="predicted"/>